<protein>
    <submittedName>
        <fullName evidence="1">Uncharacterized protein</fullName>
    </submittedName>
</protein>
<comment type="caution">
    <text evidence="1">The sequence shown here is derived from an EMBL/GenBank/DDBJ whole genome shotgun (WGS) entry which is preliminary data.</text>
</comment>
<dbReference type="EMBL" id="BKCJ011422416">
    <property type="protein sequence ID" value="GFD32246.1"/>
    <property type="molecule type" value="Genomic_DNA"/>
</dbReference>
<evidence type="ECO:0000313" key="1">
    <source>
        <dbReference type="EMBL" id="GFD32246.1"/>
    </source>
</evidence>
<proteinExistence type="predicted"/>
<feature type="non-terminal residue" evidence="1">
    <location>
        <position position="1"/>
    </location>
</feature>
<name>A0A699VFQ4_TANCI</name>
<accession>A0A699VFQ4</accession>
<organism evidence="1">
    <name type="scientific">Tanacetum cinerariifolium</name>
    <name type="common">Dalmatian daisy</name>
    <name type="synonym">Chrysanthemum cinerariifolium</name>
    <dbReference type="NCBI Taxonomy" id="118510"/>
    <lineage>
        <taxon>Eukaryota</taxon>
        <taxon>Viridiplantae</taxon>
        <taxon>Streptophyta</taxon>
        <taxon>Embryophyta</taxon>
        <taxon>Tracheophyta</taxon>
        <taxon>Spermatophyta</taxon>
        <taxon>Magnoliopsida</taxon>
        <taxon>eudicotyledons</taxon>
        <taxon>Gunneridae</taxon>
        <taxon>Pentapetalae</taxon>
        <taxon>asterids</taxon>
        <taxon>campanulids</taxon>
        <taxon>Asterales</taxon>
        <taxon>Asteraceae</taxon>
        <taxon>Asteroideae</taxon>
        <taxon>Anthemideae</taxon>
        <taxon>Anthemidinae</taxon>
        <taxon>Tanacetum</taxon>
    </lineage>
</organism>
<reference evidence="1" key="1">
    <citation type="journal article" date="2019" name="Sci. Rep.">
        <title>Draft genome of Tanacetum cinerariifolium, the natural source of mosquito coil.</title>
        <authorList>
            <person name="Yamashiro T."/>
            <person name="Shiraishi A."/>
            <person name="Satake H."/>
            <person name="Nakayama K."/>
        </authorList>
    </citation>
    <scope>NUCLEOTIDE SEQUENCE</scope>
</reference>
<sequence>SPSHDPLPSGEDSLKLKELMDLCTNLSNKVLDLESEVIDIKSTYKSKIKKLESRVERVLGILDVNDEELAGVEEVLKVVTAAKLITKVVTTAGVDVNAASVQDTPITAVEVTKVIVEVPKPRKRRGVII</sequence>
<gene>
    <name evidence="1" type="ORF">Tci_904215</name>
</gene>
<dbReference type="AlphaFoldDB" id="A0A699VFQ4"/>